<keyword evidence="2" id="KW-1185">Reference proteome</keyword>
<accession>A0A7J6X347</accession>
<name>A0A7J6X347_THATH</name>
<evidence type="ECO:0000313" key="1">
    <source>
        <dbReference type="EMBL" id="KAF5203208.1"/>
    </source>
</evidence>
<comment type="caution">
    <text evidence="1">The sequence shown here is derived from an EMBL/GenBank/DDBJ whole genome shotgun (WGS) entry which is preliminary data.</text>
</comment>
<dbReference type="EMBL" id="JABWDY010007115">
    <property type="protein sequence ID" value="KAF5203208.1"/>
    <property type="molecule type" value="Genomic_DNA"/>
</dbReference>
<organism evidence="1 2">
    <name type="scientific">Thalictrum thalictroides</name>
    <name type="common">Rue-anemone</name>
    <name type="synonym">Anemone thalictroides</name>
    <dbReference type="NCBI Taxonomy" id="46969"/>
    <lineage>
        <taxon>Eukaryota</taxon>
        <taxon>Viridiplantae</taxon>
        <taxon>Streptophyta</taxon>
        <taxon>Embryophyta</taxon>
        <taxon>Tracheophyta</taxon>
        <taxon>Spermatophyta</taxon>
        <taxon>Magnoliopsida</taxon>
        <taxon>Ranunculales</taxon>
        <taxon>Ranunculaceae</taxon>
        <taxon>Thalictroideae</taxon>
        <taxon>Thalictrum</taxon>
    </lineage>
</organism>
<proteinExistence type="predicted"/>
<evidence type="ECO:0000313" key="2">
    <source>
        <dbReference type="Proteomes" id="UP000554482"/>
    </source>
</evidence>
<sequence length="80" mass="9545">MYVWWKKVKLLKDELKVWNVEVFGRIDLRIKKKLTEMADIELKKEQVTVNEDDRVLKVELKSELDILVHMEAEGRSSMEA</sequence>
<gene>
    <name evidence="1" type="ORF">FRX31_007205</name>
</gene>
<reference evidence="1 2" key="1">
    <citation type="submission" date="2020-06" db="EMBL/GenBank/DDBJ databases">
        <title>Transcriptomic and genomic resources for Thalictrum thalictroides and T. hernandezii: Facilitating candidate gene discovery in an emerging model plant lineage.</title>
        <authorList>
            <person name="Arias T."/>
            <person name="Riano-Pachon D.M."/>
            <person name="Di Stilio V.S."/>
        </authorList>
    </citation>
    <scope>NUCLEOTIDE SEQUENCE [LARGE SCALE GENOMIC DNA]</scope>
    <source>
        <strain evidence="2">cv. WT478/WT964</strain>
        <tissue evidence="1">Leaves</tissue>
    </source>
</reference>
<dbReference type="AlphaFoldDB" id="A0A7J6X347"/>
<protein>
    <submittedName>
        <fullName evidence="1">Uncharacterized protein</fullName>
    </submittedName>
</protein>
<dbReference type="Proteomes" id="UP000554482">
    <property type="component" value="Unassembled WGS sequence"/>
</dbReference>